<feature type="transmembrane region" description="Helical" evidence="1">
    <location>
        <begin position="106"/>
        <end position="124"/>
    </location>
</feature>
<sequence length="172" mass="18442">MGRQDLGRGNRPVAPLYTAEERRRRDASPWTLVQGILAPLQFAIFLISLALVLRTLATGEGAGAALASVVVKTLALYAIMVTGSIWEKDVFGRYLFAPAFYWEDVVSMLVLALHTAYLAALWTGAMAERALLLLALAAYATYVVNAGQFVLKLRAARLQGAGPALHPAGALS</sequence>
<dbReference type="Proteomes" id="UP001231124">
    <property type="component" value="Unassembled WGS sequence"/>
</dbReference>
<dbReference type="Pfam" id="PF07284">
    <property type="entry name" value="BCHF"/>
    <property type="match status" value="1"/>
</dbReference>
<dbReference type="EC" id="4.2.1.-" evidence="2"/>
<evidence type="ECO:0000313" key="2">
    <source>
        <dbReference type="EMBL" id="MDQ0447158.1"/>
    </source>
</evidence>
<feature type="transmembrane region" description="Helical" evidence="1">
    <location>
        <begin position="32"/>
        <end position="53"/>
    </location>
</feature>
<gene>
    <name evidence="2" type="ORF">QO012_001654</name>
</gene>
<keyword evidence="2" id="KW-0456">Lyase</keyword>
<accession>A0ABU0HXT6</accession>
<feature type="transmembrane region" description="Helical" evidence="1">
    <location>
        <begin position="65"/>
        <end position="86"/>
    </location>
</feature>
<name>A0ABU0HXT6_9HYPH</name>
<dbReference type="EMBL" id="JAUSVP010000004">
    <property type="protein sequence ID" value="MDQ0447158.1"/>
    <property type="molecule type" value="Genomic_DNA"/>
</dbReference>
<dbReference type="NCBIfam" id="TIGR02020">
    <property type="entry name" value="BchF"/>
    <property type="match status" value="1"/>
</dbReference>
<keyword evidence="3" id="KW-1185">Reference proteome</keyword>
<comment type="caution">
    <text evidence="2">The sequence shown here is derived from an EMBL/GenBank/DDBJ whole genome shotgun (WGS) entry which is preliminary data.</text>
</comment>
<feature type="transmembrane region" description="Helical" evidence="1">
    <location>
        <begin position="131"/>
        <end position="151"/>
    </location>
</feature>
<organism evidence="2 3">
    <name type="scientific">Methylobacterium aerolatum</name>
    <dbReference type="NCBI Taxonomy" id="418708"/>
    <lineage>
        <taxon>Bacteria</taxon>
        <taxon>Pseudomonadati</taxon>
        <taxon>Pseudomonadota</taxon>
        <taxon>Alphaproteobacteria</taxon>
        <taxon>Hyphomicrobiales</taxon>
        <taxon>Methylobacteriaceae</taxon>
        <taxon>Methylobacterium</taxon>
    </lineage>
</organism>
<keyword evidence="1" id="KW-0812">Transmembrane</keyword>
<reference evidence="2 3" key="1">
    <citation type="submission" date="2023-07" db="EMBL/GenBank/DDBJ databases">
        <title>Genomic Encyclopedia of Type Strains, Phase IV (KMG-IV): sequencing the most valuable type-strain genomes for metagenomic binning, comparative biology and taxonomic classification.</title>
        <authorList>
            <person name="Goeker M."/>
        </authorList>
    </citation>
    <scope>NUCLEOTIDE SEQUENCE [LARGE SCALE GENOMIC DNA]</scope>
    <source>
        <strain evidence="2 3">DSM 19013</strain>
    </source>
</reference>
<protein>
    <submittedName>
        <fullName evidence="2">3-vinyl bacteriochlorophyllide hydratase</fullName>
        <ecNumber evidence="2">4.2.1.-</ecNumber>
    </submittedName>
</protein>
<evidence type="ECO:0000313" key="3">
    <source>
        <dbReference type="Proteomes" id="UP001231124"/>
    </source>
</evidence>
<dbReference type="RefSeq" id="WP_238207275.1">
    <property type="nucleotide sequence ID" value="NZ_BPQE01000033.1"/>
</dbReference>
<keyword evidence="1" id="KW-1133">Transmembrane helix</keyword>
<dbReference type="GO" id="GO:0016829">
    <property type="term" value="F:lyase activity"/>
    <property type="evidence" value="ECO:0007669"/>
    <property type="project" value="UniProtKB-KW"/>
</dbReference>
<dbReference type="InterPro" id="IPR009905">
    <property type="entry name" value="BCHF"/>
</dbReference>
<evidence type="ECO:0000256" key="1">
    <source>
        <dbReference type="SAM" id="Phobius"/>
    </source>
</evidence>
<keyword evidence="1" id="KW-0472">Membrane</keyword>
<proteinExistence type="predicted"/>